<comment type="caution">
    <text evidence="3">The sequence shown here is derived from an EMBL/GenBank/DDBJ whole genome shotgun (WGS) entry which is preliminary data.</text>
</comment>
<feature type="domain" description="Halobacterial output" evidence="2">
    <location>
        <begin position="37"/>
        <end position="113"/>
    </location>
</feature>
<proteinExistence type="predicted"/>
<evidence type="ECO:0000313" key="3">
    <source>
        <dbReference type="EMBL" id="MFC3478984.1"/>
    </source>
</evidence>
<accession>A0ABD5NIL0</accession>
<organism evidence="3 4">
    <name type="scientific">Halobacterium litoreum</name>
    <dbReference type="NCBI Taxonomy" id="2039234"/>
    <lineage>
        <taxon>Archaea</taxon>
        <taxon>Methanobacteriati</taxon>
        <taxon>Methanobacteriota</taxon>
        <taxon>Stenosarchaea group</taxon>
        <taxon>Halobacteria</taxon>
        <taxon>Halobacteriales</taxon>
        <taxon>Halobacteriaceae</taxon>
        <taxon>Halobacterium</taxon>
    </lineage>
</organism>
<dbReference type="GeneID" id="69118002"/>
<dbReference type="InterPro" id="IPR040624">
    <property type="entry name" value="HalOD1"/>
</dbReference>
<gene>
    <name evidence="3" type="ORF">ACFOKC_14730</name>
</gene>
<evidence type="ECO:0000256" key="1">
    <source>
        <dbReference type="SAM" id="MobiDB-lite"/>
    </source>
</evidence>
<feature type="region of interest" description="Disordered" evidence="1">
    <location>
        <begin position="1"/>
        <end position="34"/>
    </location>
</feature>
<evidence type="ECO:0000259" key="2">
    <source>
        <dbReference type="Pfam" id="PF18545"/>
    </source>
</evidence>
<dbReference type="RefSeq" id="WP_232569398.1">
    <property type="nucleotide sequence ID" value="NZ_CP089466.1"/>
</dbReference>
<reference evidence="3 4" key="1">
    <citation type="journal article" date="2019" name="Int. J. Syst. Evol. Microbiol.">
        <title>The Global Catalogue of Microorganisms (GCM) 10K type strain sequencing project: providing services to taxonomists for standard genome sequencing and annotation.</title>
        <authorList>
            <consortium name="The Broad Institute Genomics Platform"/>
            <consortium name="The Broad Institute Genome Sequencing Center for Infectious Disease"/>
            <person name="Wu L."/>
            <person name="Ma J."/>
        </authorList>
    </citation>
    <scope>NUCLEOTIDE SEQUENCE [LARGE SCALE GENOMIC DNA]</scope>
    <source>
        <strain evidence="3 4">CGMCC 1.12562</strain>
    </source>
</reference>
<dbReference type="EMBL" id="JBHRWN010000002">
    <property type="protein sequence ID" value="MFC3478984.1"/>
    <property type="molecule type" value="Genomic_DNA"/>
</dbReference>
<keyword evidence="4" id="KW-1185">Reference proteome</keyword>
<dbReference type="AlphaFoldDB" id="A0ABD5NIL0"/>
<protein>
    <submittedName>
        <fullName evidence="3">HalOD1 output domain-containing protein</fullName>
    </submittedName>
</protein>
<evidence type="ECO:0000313" key="4">
    <source>
        <dbReference type="Proteomes" id="UP001595660"/>
    </source>
</evidence>
<dbReference type="Pfam" id="PF18545">
    <property type="entry name" value="HalOD1"/>
    <property type="match status" value="1"/>
</dbReference>
<sequence>MTEHEQSNGGASDDNVQESAITPQMQVAQRHYNPVEDSDLTTTLVYALAEARDIDPTELKHPPLYEVVDVAGIEQALFKSHSHEQAEKAMGSVEFTYEEFRVTVSSDGWVQVYATSQS</sequence>
<feature type="compositionally biased region" description="Polar residues" evidence="1">
    <location>
        <begin position="17"/>
        <end position="27"/>
    </location>
</feature>
<dbReference type="Proteomes" id="UP001595660">
    <property type="component" value="Unassembled WGS sequence"/>
</dbReference>
<name>A0ABD5NIL0_9EURY</name>